<feature type="compositionally biased region" description="Basic and acidic residues" evidence="9">
    <location>
        <begin position="1"/>
        <end position="13"/>
    </location>
</feature>
<feature type="binding site" evidence="8">
    <location>
        <position position="111"/>
    </location>
    <ligand>
        <name>ATP</name>
        <dbReference type="ChEBI" id="CHEBI:30616"/>
    </ligand>
</feature>
<dbReference type="SMART" id="SM00220">
    <property type="entry name" value="S_TKc"/>
    <property type="match status" value="1"/>
</dbReference>
<evidence type="ECO:0000313" key="11">
    <source>
        <dbReference type="Proteomes" id="UP000515154"/>
    </source>
</evidence>
<keyword evidence="4" id="KW-0418">Kinase</keyword>
<organism evidence="11 12">
    <name type="scientific">Octopus sinensis</name>
    <name type="common">East Asian common octopus</name>
    <dbReference type="NCBI Taxonomy" id="2607531"/>
    <lineage>
        <taxon>Eukaryota</taxon>
        <taxon>Metazoa</taxon>
        <taxon>Spiralia</taxon>
        <taxon>Lophotrochozoa</taxon>
        <taxon>Mollusca</taxon>
        <taxon>Cephalopoda</taxon>
        <taxon>Coleoidea</taxon>
        <taxon>Octopodiformes</taxon>
        <taxon>Octopoda</taxon>
        <taxon>Incirrata</taxon>
        <taxon>Octopodidae</taxon>
        <taxon>Octopus</taxon>
    </lineage>
</organism>
<feature type="compositionally biased region" description="Polar residues" evidence="9">
    <location>
        <begin position="14"/>
        <end position="31"/>
    </location>
</feature>
<evidence type="ECO:0000256" key="1">
    <source>
        <dbReference type="ARBA" id="ARBA00022527"/>
    </source>
</evidence>
<dbReference type="InterPro" id="IPR030616">
    <property type="entry name" value="Aur-like"/>
</dbReference>
<keyword evidence="2" id="KW-0808">Transferase</keyword>
<dbReference type="Gene3D" id="1.10.510.10">
    <property type="entry name" value="Transferase(Phosphotransferase) domain 1"/>
    <property type="match status" value="2"/>
</dbReference>
<keyword evidence="3 8" id="KW-0547">Nucleotide-binding</keyword>
<feature type="binding site" evidence="8">
    <location>
        <begin position="71"/>
        <end position="73"/>
    </location>
    <ligand>
        <name>ATP</name>
        <dbReference type="ChEBI" id="CHEBI:30616"/>
    </ligand>
</feature>
<dbReference type="AlphaFoldDB" id="A0A7E6EJ39"/>
<dbReference type="InterPro" id="IPR011009">
    <property type="entry name" value="Kinase-like_dom_sf"/>
</dbReference>
<gene>
    <name evidence="12" type="primary">LOC118761237</name>
</gene>
<feature type="domain" description="Protein kinase" evidence="10">
    <location>
        <begin position="1"/>
        <end position="218"/>
    </location>
</feature>
<feature type="region of interest" description="Disordered" evidence="9">
    <location>
        <begin position="1"/>
        <end position="35"/>
    </location>
</feature>
<reference evidence="12" key="1">
    <citation type="submission" date="2025-08" db="UniProtKB">
        <authorList>
            <consortium name="RefSeq"/>
        </authorList>
    </citation>
    <scope>IDENTIFICATION</scope>
</reference>
<evidence type="ECO:0000256" key="8">
    <source>
        <dbReference type="PIRSR" id="PIRSR630616-2"/>
    </source>
</evidence>
<dbReference type="PROSITE" id="PS50011">
    <property type="entry name" value="PROTEIN_KINASE_DOM"/>
    <property type="match status" value="1"/>
</dbReference>
<dbReference type="SUPFAM" id="SSF56112">
    <property type="entry name" value="Protein kinase-like (PK-like)"/>
    <property type="match status" value="1"/>
</dbReference>
<evidence type="ECO:0000256" key="7">
    <source>
        <dbReference type="ARBA" id="ARBA00048679"/>
    </source>
</evidence>
<dbReference type="GO" id="GO:0005524">
    <property type="term" value="F:ATP binding"/>
    <property type="evidence" value="ECO:0007669"/>
    <property type="project" value="UniProtKB-KW"/>
</dbReference>
<evidence type="ECO:0000256" key="6">
    <source>
        <dbReference type="ARBA" id="ARBA00047899"/>
    </source>
</evidence>
<evidence type="ECO:0000256" key="5">
    <source>
        <dbReference type="ARBA" id="ARBA00022840"/>
    </source>
</evidence>
<keyword evidence="5 8" id="KW-0067">ATP-binding</keyword>
<protein>
    <submittedName>
        <fullName evidence="12">Aurora kinase C-like</fullName>
    </submittedName>
</protein>
<evidence type="ECO:0000313" key="12">
    <source>
        <dbReference type="RefSeq" id="XP_036354897.1"/>
    </source>
</evidence>
<dbReference type="RefSeq" id="XP_036354897.1">
    <property type="nucleotide sequence ID" value="XM_036499004.1"/>
</dbReference>
<accession>A0A7E6EJ39</accession>
<evidence type="ECO:0000256" key="4">
    <source>
        <dbReference type="ARBA" id="ARBA00022777"/>
    </source>
</evidence>
<dbReference type="Pfam" id="PF00069">
    <property type="entry name" value="Pkinase"/>
    <property type="match status" value="2"/>
</dbReference>
<comment type="catalytic activity">
    <reaction evidence="7">
        <text>L-seryl-[protein] + ATP = O-phospho-L-seryl-[protein] + ADP + H(+)</text>
        <dbReference type="Rhea" id="RHEA:17989"/>
        <dbReference type="Rhea" id="RHEA-COMP:9863"/>
        <dbReference type="Rhea" id="RHEA-COMP:11604"/>
        <dbReference type="ChEBI" id="CHEBI:15378"/>
        <dbReference type="ChEBI" id="CHEBI:29999"/>
        <dbReference type="ChEBI" id="CHEBI:30616"/>
        <dbReference type="ChEBI" id="CHEBI:83421"/>
        <dbReference type="ChEBI" id="CHEBI:456216"/>
        <dbReference type="EC" id="2.7.11.1"/>
    </reaction>
</comment>
<dbReference type="Proteomes" id="UP000515154">
    <property type="component" value="Unplaced"/>
</dbReference>
<evidence type="ECO:0000256" key="2">
    <source>
        <dbReference type="ARBA" id="ARBA00022679"/>
    </source>
</evidence>
<dbReference type="KEGG" id="osn:118761237"/>
<evidence type="ECO:0000259" key="10">
    <source>
        <dbReference type="PROSITE" id="PS50011"/>
    </source>
</evidence>
<keyword evidence="1" id="KW-0723">Serine/threonine-protein kinase</keyword>
<proteinExistence type="predicted"/>
<comment type="catalytic activity">
    <reaction evidence="6">
        <text>L-threonyl-[protein] + ATP = O-phospho-L-threonyl-[protein] + ADP + H(+)</text>
        <dbReference type="Rhea" id="RHEA:46608"/>
        <dbReference type="Rhea" id="RHEA-COMP:11060"/>
        <dbReference type="Rhea" id="RHEA-COMP:11605"/>
        <dbReference type="ChEBI" id="CHEBI:15378"/>
        <dbReference type="ChEBI" id="CHEBI:30013"/>
        <dbReference type="ChEBI" id="CHEBI:30616"/>
        <dbReference type="ChEBI" id="CHEBI:61977"/>
        <dbReference type="ChEBI" id="CHEBI:456216"/>
        <dbReference type="EC" id="2.7.11.1"/>
    </reaction>
</comment>
<evidence type="ECO:0000256" key="3">
    <source>
        <dbReference type="ARBA" id="ARBA00022741"/>
    </source>
</evidence>
<name>A0A7E6EJ39_9MOLL</name>
<keyword evidence="11" id="KW-1185">Reference proteome</keyword>
<dbReference type="PANTHER" id="PTHR24350">
    <property type="entry name" value="SERINE/THREONINE-PROTEIN KINASE IAL-RELATED"/>
    <property type="match status" value="1"/>
</dbReference>
<evidence type="ECO:0000256" key="9">
    <source>
        <dbReference type="SAM" id="MobiDB-lite"/>
    </source>
</evidence>
<dbReference type="GO" id="GO:0004674">
    <property type="term" value="F:protein serine/threonine kinase activity"/>
    <property type="evidence" value="ECO:0007669"/>
    <property type="project" value="UniProtKB-KW"/>
</dbReference>
<sequence>MCDNKKENKDRICNKSNRLRQTPQKRNNQRLPRNRVPLPFEVSGVSHTRHPYILRLFDYFYDDETVYLVMEHAINGSLEDKLQARGALTEREASRPANVLFALHDIVRLSDFGISVHPDASRCITMGGTVEYMSPEVVRGLGYDHSVDIWALGVLSYELLVGKTPFSHSIDSKKCRELILLSNSDSWIEAGTVRGKCVVVHLNNFDTVEEITSKEVFFILYHKDWFYFKFTVTDGEMKEYKGEIHIGSANQAVLSPQPSCTNKNI</sequence>
<dbReference type="InterPro" id="IPR000719">
    <property type="entry name" value="Prot_kinase_dom"/>
</dbReference>